<dbReference type="Proteomes" id="UP000075840">
    <property type="component" value="Unassembled WGS sequence"/>
</dbReference>
<accession>A0A182IHR1</accession>
<dbReference type="VEuPathDB" id="VectorBase:AARA014985"/>
<dbReference type="EnsemblMetazoa" id="AARA014985-RA">
    <property type="protein sequence ID" value="AARA014985-PA"/>
    <property type="gene ID" value="AARA014985"/>
</dbReference>
<dbReference type="EMBL" id="APCN01007932">
    <property type="status" value="NOT_ANNOTATED_CDS"/>
    <property type="molecule type" value="Genomic_DNA"/>
</dbReference>
<protein>
    <submittedName>
        <fullName evidence="1">Uncharacterized protein</fullName>
    </submittedName>
</protein>
<reference evidence="1" key="1">
    <citation type="submission" date="2022-08" db="UniProtKB">
        <authorList>
            <consortium name="EnsemblMetazoa"/>
        </authorList>
    </citation>
    <scope>IDENTIFICATION</scope>
    <source>
        <strain evidence="1">Dongola</strain>
    </source>
</reference>
<name>A0A182IHR1_ANOAR</name>
<dbReference type="AlphaFoldDB" id="A0A182IHR1"/>
<evidence type="ECO:0000313" key="2">
    <source>
        <dbReference type="Proteomes" id="UP000075840"/>
    </source>
</evidence>
<evidence type="ECO:0000313" key="1">
    <source>
        <dbReference type="EnsemblMetazoa" id="AARA014985-PA"/>
    </source>
</evidence>
<organism evidence="1 2">
    <name type="scientific">Anopheles arabiensis</name>
    <name type="common">Mosquito</name>
    <dbReference type="NCBI Taxonomy" id="7173"/>
    <lineage>
        <taxon>Eukaryota</taxon>
        <taxon>Metazoa</taxon>
        <taxon>Ecdysozoa</taxon>
        <taxon>Arthropoda</taxon>
        <taxon>Hexapoda</taxon>
        <taxon>Insecta</taxon>
        <taxon>Pterygota</taxon>
        <taxon>Neoptera</taxon>
        <taxon>Endopterygota</taxon>
        <taxon>Diptera</taxon>
        <taxon>Nematocera</taxon>
        <taxon>Culicoidea</taxon>
        <taxon>Culicidae</taxon>
        <taxon>Anophelinae</taxon>
        <taxon>Anopheles</taxon>
    </lineage>
</organism>
<keyword evidence="2" id="KW-1185">Reference proteome</keyword>
<sequence>MRVLVSLLANLNQMMLWCYLVILIHHHSPGNRRHRALISSFLLVYLVKMFLCLMECR</sequence>
<proteinExistence type="predicted"/>